<gene>
    <name evidence="4" type="ORF">LCGC14_0967300</name>
</gene>
<keyword evidence="2" id="KW-1133">Transmembrane helix</keyword>
<proteinExistence type="predicted"/>
<sequence>MSKQTNYEYELNKIEKRRWQLWFMAFLLIIAFASTVVVLSMWGFEIPKSLNEVMNFKVLRISLMLLTAAFCVYIVEREINFRKLSRSLLEEKIKISSLNQKVHQVSALLQAGKAVNSVLDAKKVSDIILKAAFDLLGCTQGSIMLLNEKIGILKIANSYGLDKKIVAKARIKVGESISGWVAKCGKPLLLSGDINAGKYKNFAKKVRYINSAIVVPLKTKDKTIGVLSLSIGKKGSKKFDKYDLNTAQVFAEQVSVAIVNAELYEDVKKTHDELIAVNKEFMNKNKELNKANVELKEANNELEKFNKLTVDRELQMIKLKDAIKKLERGSRAS</sequence>
<evidence type="ECO:0000256" key="1">
    <source>
        <dbReference type="SAM" id="Coils"/>
    </source>
</evidence>
<feature type="transmembrane region" description="Helical" evidence="2">
    <location>
        <begin position="21"/>
        <end position="44"/>
    </location>
</feature>
<dbReference type="InterPro" id="IPR003018">
    <property type="entry name" value="GAF"/>
</dbReference>
<feature type="domain" description="GAF" evidence="3">
    <location>
        <begin position="120"/>
        <end position="268"/>
    </location>
</feature>
<dbReference type="AlphaFoldDB" id="A0A0F9NCW6"/>
<feature type="transmembrane region" description="Helical" evidence="2">
    <location>
        <begin position="56"/>
        <end position="75"/>
    </location>
</feature>
<protein>
    <recommendedName>
        <fullName evidence="3">GAF domain-containing protein</fullName>
    </recommendedName>
</protein>
<evidence type="ECO:0000259" key="3">
    <source>
        <dbReference type="SMART" id="SM00065"/>
    </source>
</evidence>
<name>A0A0F9NCW6_9ZZZZ</name>
<keyword evidence="2" id="KW-0812">Transmembrane</keyword>
<organism evidence="4">
    <name type="scientific">marine sediment metagenome</name>
    <dbReference type="NCBI Taxonomy" id="412755"/>
    <lineage>
        <taxon>unclassified sequences</taxon>
        <taxon>metagenomes</taxon>
        <taxon>ecological metagenomes</taxon>
    </lineage>
</organism>
<evidence type="ECO:0000313" key="4">
    <source>
        <dbReference type="EMBL" id="KKN17300.1"/>
    </source>
</evidence>
<accession>A0A0F9NCW6</accession>
<dbReference type="SMART" id="SM00065">
    <property type="entry name" value="GAF"/>
    <property type="match status" value="1"/>
</dbReference>
<dbReference type="EMBL" id="LAZR01003536">
    <property type="protein sequence ID" value="KKN17300.1"/>
    <property type="molecule type" value="Genomic_DNA"/>
</dbReference>
<reference evidence="4" key="1">
    <citation type="journal article" date="2015" name="Nature">
        <title>Complex archaea that bridge the gap between prokaryotes and eukaryotes.</title>
        <authorList>
            <person name="Spang A."/>
            <person name="Saw J.H."/>
            <person name="Jorgensen S.L."/>
            <person name="Zaremba-Niedzwiedzka K."/>
            <person name="Martijn J."/>
            <person name="Lind A.E."/>
            <person name="van Eijk R."/>
            <person name="Schleper C."/>
            <person name="Guy L."/>
            <person name="Ettema T.J."/>
        </authorList>
    </citation>
    <scope>NUCLEOTIDE SEQUENCE</scope>
</reference>
<keyword evidence="2" id="KW-0472">Membrane</keyword>
<dbReference type="SUPFAM" id="SSF55781">
    <property type="entry name" value="GAF domain-like"/>
    <property type="match status" value="1"/>
</dbReference>
<evidence type="ECO:0000256" key="2">
    <source>
        <dbReference type="SAM" id="Phobius"/>
    </source>
</evidence>
<dbReference type="Pfam" id="PF01590">
    <property type="entry name" value="GAF"/>
    <property type="match status" value="1"/>
</dbReference>
<comment type="caution">
    <text evidence="4">The sequence shown here is derived from an EMBL/GenBank/DDBJ whole genome shotgun (WGS) entry which is preliminary data.</text>
</comment>
<keyword evidence="1" id="KW-0175">Coiled coil</keyword>
<feature type="coiled-coil region" evidence="1">
    <location>
        <begin position="271"/>
        <end position="308"/>
    </location>
</feature>
<dbReference type="InterPro" id="IPR029016">
    <property type="entry name" value="GAF-like_dom_sf"/>
</dbReference>
<dbReference type="Gene3D" id="3.30.450.40">
    <property type="match status" value="1"/>
</dbReference>